<dbReference type="Proteomes" id="UP001470230">
    <property type="component" value="Unassembled WGS sequence"/>
</dbReference>
<evidence type="ECO:0000256" key="1">
    <source>
        <dbReference type="ARBA" id="ARBA00038101"/>
    </source>
</evidence>
<evidence type="ECO:0000256" key="2">
    <source>
        <dbReference type="SAM" id="Coils"/>
    </source>
</evidence>
<protein>
    <recommendedName>
        <fullName evidence="4">Protein kinase domain-containing protein</fullName>
    </recommendedName>
</protein>
<feature type="region of interest" description="Disordered" evidence="3">
    <location>
        <begin position="933"/>
        <end position="1162"/>
    </location>
</feature>
<feature type="compositionally biased region" description="Low complexity" evidence="3">
    <location>
        <begin position="1097"/>
        <end position="1111"/>
    </location>
</feature>
<evidence type="ECO:0000259" key="4">
    <source>
        <dbReference type="PROSITE" id="PS50011"/>
    </source>
</evidence>
<dbReference type="SUPFAM" id="SSF56112">
    <property type="entry name" value="Protein kinase-like (PK-like)"/>
    <property type="match status" value="1"/>
</dbReference>
<comment type="caution">
    <text evidence="5">The sequence shown here is derived from an EMBL/GenBank/DDBJ whole genome shotgun (WGS) entry which is preliminary data.</text>
</comment>
<dbReference type="Pfam" id="PF00069">
    <property type="entry name" value="Pkinase"/>
    <property type="match status" value="1"/>
</dbReference>
<dbReference type="PROSITE" id="PS50011">
    <property type="entry name" value="PROTEIN_KINASE_DOM"/>
    <property type="match status" value="1"/>
</dbReference>
<proteinExistence type="inferred from homology"/>
<evidence type="ECO:0000256" key="3">
    <source>
        <dbReference type="SAM" id="MobiDB-lite"/>
    </source>
</evidence>
<dbReference type="InterPro" id="IPR011009">
    <property type="entry name" value="Kinase-like_dom_sf"/>
</dbReference>
<feature type="compositionally biased region" description="Low complexity" evidence="3">
    <location>
        <begin position="956"/>
        <end position="969"/>
    </location>
</feature>
<dbReference type="InterPro" id="IPR006597">
    <property type="entry name" value="Sel1-like"/>
</dbReference>
<dbReference type="SMART" id="SM00671">
    <property type="entry name" value="SEL1"/>
    <property type="match status" value="5"/>
</dbReference>
<keyword evidence="6" id="KW-1185">Reference proteome</keyword>
<dbReference type="PANTHER" id="PTHR11102:SF160">
    <property type="entry name" value="ERAD-ASSOCIATED E3 UBIQUITIN-PROTEIN LIGASE COMPONENT HRD3"/>
    <property type="match status" value="1"/>
</dbReference>
<organism evidence="5 6">
    <name type="scientific">Tritrichomonas musculus</name>
    <dbReference type="NCBI Taxonomy" id="1915356"/>
    <lineage>
        <taxon>Eukaryota</taxon>
        <taxon>Metamonada</taxon>
        <taxon>Parabasalia</taxon>
        <taxon>Tritrichomonadida</taxon>
        <taxon>Tritrichomonadidae</taxon>
        <taxon>Tritrichomonas</taxon>
    </lineage>
</organism>
<feature type="compositionally biased region" description="Pro residues" evidence="3">
    <location>
        <begin position="1043"/>
        <end position="1096"/>
    </location>
</feature>
<evidence type="ECO:0000313" key="6">
    <source>
        <dbReference type="Proteomes" id="UP001470230"/>
    </source>
</evidence>
<dbReference type="InterPro" id="IPR011990">
    <property type="entry name" value="TPR-like_helical_dom_sf"/>
</dbReference>
<feature type="compositionally biased region" description="Polar residues" evidence="3">
    <location>
        <begin position="933"/>
        <end position="948"/>
    </location>
</feature>
<feature type="region of interest" description="Disordered" evidence="3">
    <location>
        <begin position="866"/>
        <end position="920"/>
    </location>
</feature>
<sequence>METIVNDFKTLYRDENIKIRNPYLSKVYQEFNFLYITKEEENNTEIVQKLKTEIIVIKIVEYEEEQYFVMCFEKTLLLVTQKVLSFLKSFFSLNSDSDVYFLNDKELSAFMDTIEKSDLKQFESRFHIADKIFKEEILNFFEEIRILFREFRRKFYFFDALMLCLSGYLIKKSYTESRINRIEKCEEMFGSDSNEIELKRDGYIYLRTLGHGSISCIKLIFHIEKRKLFALKMPYNIDYESRFRIKLERNNYLSIHHPFICRCFGMDRERNYLVLEYIQGQPLSHAAKTLSVNEKIKIILEISLVISYLHSKNFVYRDLKPSNIMIDHNKTAVLIDFDNMIDYSERECIESTNFDQFRAPETGHLGFYSDIYSLGKIIEYIFDQPEFDWLIEICHRCTLNDARKRPKISEIIGVICAKLIEISPESDVIKYIVNEKKSVISSNDELIISLALAGKVNNPELQNALANYYPDAQFNLGIIYYEGKYVTRDINKAIHYFSLASNQNHPQAQYALGMLYLNDIFGHKNIKKGVFLLELSALNRNINAHFVVGSIYHEGRFIKRDINKSIHYYKEASCFNNHYAKNSLGIIYRHGSGDRICQRISLSIEYFEEAIRQKKDEVSMYNLAHIYLYEDLGKERIDKSIKLLIESSNLGFQPSKYLLCIALIKKYGTDLRTLKEELSKLAGMPIHLLVNISMIFNFLNLYSGASFEELYECYRDNDYIYNYNYEVIRYKDFIKEKEEPRDPRLPEINVLFYEGFGIDISNTIGRDKDIFFVYTCCCISIKIDFYDFDHQCHLDSSASNDEEYEISAAKKNTKNKIDCYCYPINLHISIANCFEIPQYPQPDLSFQSFPIFCSLIDKDNAILSDSQSNQLNNDEKDDDEKLKKHEKKSKKHKEKSKKSKLHNTEDETDSSNNEKNPTKKAVFHHFVRSNTLRFPISQSDPTPSSPQKQNLEEESSNQQQEDFSSSNDSPLLPQSSTENSNNKLPPPSSCPPPPPSSKPSSPKKPPSSSCPPPPPPSNSSSPKKPPPSTCSPPPPSKSSSSKKPPPSSRPPPPPPKNSSPQKPPPSSKPPTQPSKKPPPSSNPPPPPPSSSKPPSPSKTNSSSNLLPQNNSDFTDNIPLSKTNNRNDNATRLQNLRKVRQKSSTVSFKRNPNSPLGFPNFRAMEEPKDTSSIEDVLESSTSNTFLLPPSPDSTKEPLSEQQIIQSYFLKKDGKNEDENEIIIDSHEFEKNSKRNSHRIRFDRNSSYSNSLFSNIIDNIDLVKIAQDSLNEYNKSIGKNSDDEGKDSLDNDNDMNQDKNVGNDDENTHDKLDDNNSRPMLSPASSDPRNLEKLAKMNKKAKQILIKRFKKMLENYISEVEINSDFIEIDTSRDSTIHWRKDPHLIKTNELRVESRELENKIASIRIENKDLQNSITEMYQTIGNKNQELMKLQMEISRLKGSSDI</sequence>
<dbReference type="InterPro" id="IPR050767">
    <property type="entry name" value="Sel1_AlgK"/>
</dbReference>
<keyword evidence="2" id="KW-0175">Coiled coil</keyword>
<accession>A0ABR2JTQ0</accession>
<dbReference type="Gene3D" id="1.10.510.10">
    <property type="entry name" value="Transferase(Phosphotransferase) domain 1"/>
    <property type="match status" value="1"/>
</dbReference>
<feature type="region of interest" description="Disordered" evidence="3">
    <location>
        <begin position="1274"/>
        <end position="1328"/>
    </location>
</feature>
<feature type="compositionally biased region" description="Polar residues" evidence="3">
    <location>
        <begin position="972"/>
        <end position="983"/>
    </location>
</feature>
<feature type="domain" description="Protein kinase" evidence="4">
    <location>
        <begin position="203"/>
        <end position="474"/>
    </location>
</feature>
<gene>
    <name evidence="5" type="ORF">M9Y10_044637</name>
</gene>
<dbReference type="Pfam" id="PF08238">
    <property type="entry name" value="Sel1"/>
    <property type="match status" value="5"/>
</dbReference>
<feature type="compositionally biased region" description="Basic residues" evidence="3">
    <location>
        <begin position="884"/>
        <end position="901"/>
    </location>
</feature>
<dbReference type="EMBL" id="JAPFFF010000009">
    <property type="protein sequence ID" value="KAK8881998.1"/>
    <property type="molecule type" value="Genomic_DNA"/>
</dbReference>
<dbReference type="PROSITE" id="PS00108">
    <property type="entry name" value="PROTEIN_KINASE_ST"/>
    <property type="match status" value="1"/>
</dbReference>
<feature type="compositionally biased region" description="Basic and acidic residues" evidence="3">
    <location>
        <begin position="1278"/>
        <end position="1287"/>
    </location>
</feature>
<feature type="compositionally biased region" description="Basic and acidic residues" evidence="3">
    <location>
        <begin position="1304"/>
        <end position="1314"/>
    </location>
</feature>
<dbReference type="PANTHER" id="PTHR11102">
    <property type="entry name" value="SEL-1-LIKE PROTEIN"/>
    <property type="match status" value="1"/>
</dbReference>
<name>A0ABR2JTQ0_9EUKA</name>
<dbReference type="CDD" id="cd00180">
    <property type="entry name" value="PKc"/>
    <property type="match status" value="1"/>
</dbReference>
<dbReference type="Gene3D" id="1.25.40.10">
    <property type="entry name" value="Tetratricopeptide repeat domain"/>
    <property type="match status" value="1"/>
</dbReference>
<dbReference type="InterPro" id="IPR008271">
    <property type="entry name" value="Ser/Thr_kinase_AS"/>
</dbReference>
<comment type="similarity">
    <text evidence="1">Belongs to the sel-1 family.</text>
</comment>
<dbReference type="InterPro" id="IPR000719">
    <property type="entry name" value="Prot_kinase_dom"/>
</dbReference>
<evidence type="ECO:0000313" key="5">
    <source>
        <dbReference type="EMBL" id="KAK8881998.1"/>
    </source>
</evidence>
<dbReference type="SMART" id="SM00220">
    <property type="entry name" value="S_TKc"/>
    <property type="match status" value="1"/>
</dbReference>
<feature type="coiled-coil region" evidence="2">
    <location>
        <begin position="1386"/>
        <end position="1413"/>
    </location>
</feature>
<reference evidence="5 6" key="1">
    <citation type="submission" date="2024-04" db="EMBL/GenBank/DDBJ databases">
        <title>Tritrichomonas musculus Genome.</title>
        <authorList>
            <person name="Alves-Ferreira E."/>
            <person name="Grigg M."/>
            <person name="Lorenzi H."/>
            <person name="Galac M."/>
        </authorList>
    </citation>
    <scope>NUCLEOTIDE SEQUENCE [LARGE SCALE GENOMIC DNA]</scope>
    <source>
        <strain evidence="5 6">EAF2021</strain>
    </source>
</reference>
<feature type="compositionally biased region" description="Polar residues" evidence="3">
    <location>
        <begin position="1141"/>
        <end position="1153"/>
    </location>
</feature>
<feature type="compositionally biased region" description="Polar residues" evidence="3">
    <location>
        <begin position="1315"/>
        <end position="1326"/>
    </location>
</feature>
<feature type="compositionally biased region" description="Polar residues" evidence="3">
    <location>
        <begin position="1112"/>
        <end position="1133"/>
    </location>
</feature>
<dbReference type="SUPFAM" id="SSF81901">
    <property type="entry name" value="HCP-like"/>
    <property type="match status" value="1"/>
</dbReference>
<feature type="compositionally biased region" description="Pro residues" evidence="3">
    <location>
        <begin position="984"/>
        <end position="1036"/>
    </location>
</feature>